<evidence type="ECO:0000313" key="4">
    <source>
        <dbReference type="EMBL" id="AHF24847.1"/>
    </source>
</evidence>
<dbReference type="InterPro" id="IPR039532">
    <property type="entry name" value="TetR_C_Firmicutes"/>
</dbReference>
<dbReference type="Pfam" id="PF00440">
    <property type="entry name" value="TetR_N"/>
    <property type="match status" value="1"/>
</dbReference>
<feature type="domain" description="HTH tetR-type" evidence="3">
    <location>
        <begin position="26"/>
        <end position="86"/>
    </location>
</feature>
<dbReference type="InterPro" id="IPR009057">
    <property type="entry name" value="Homeodomain-like_sf"/>
</dbReference>
<organism evidence="4">
    <name type="scientific">uncultured bacterium Contig1491</name>
    <dbReference type="NCBI Taxonomy" id="1393439"/>
    <lineage>
        <taxon>Bacteria</taxon>
        <taxon>environmental samples</taxon>
    </lineage>
</organism>
<reference evidence="4" key="1">
    <citation type="journal article" date="2013" name="PLoS ONE">
        <title>Metagenomic insights into the carbohydrate-active enzymes carried by the microorganisms adhering to solid digesta in the rumen of cows.</title>
        <authorList>
            <person name="Wang L."/>
            <person name="Hatem A."/>
            <person name="Catalyurek U.V."/>
            <person name="Morrison M."/>
            <person name="Yu Z."/>
        </authorList>
    </citation>
    <scope>NUCLEOTIDE SEQUENCE</scope>
</reference>
<name>W0FPW0_9BACT</name>
<evidence type="ECO:0000259" key="3">
    <source>
        <dbReference type="PROSITE" id="PS50977"/>
    </source>
</evidence>
<keyword evidence="1 2" id="KW-0238">DNA-binding</keyword>
<dbReference type="SUPFAM" id="SSF46689">
    <property type="entry name" value="Homeodomain-like"/>
    <property type="match status" value="1"/>
</dbReference>
<sequence>MDEKQMREKNEPFRLSDTNTDSDRVLVTKKVIFFALRDLVKEHGFASVSASDIIERAGVSRSTFYRCFSDKYDVANWAYKRYKNIRLQDKDQYYSFETALRAQLEHLSENREFFAAALRYRGQNSLSDYMVETNEEYMTQCWKAAHGGEPGLEEALAIAFSAAGCSYLIKRWVFNGCVENPDSVVSAICDCIPPFVLKTLF</sequence>
<dbReference type="InterPro" id="IPR050624">
    <property type="entry name" value="HTH-type_Tx_Regulator"/>
</dbReference>
<dbReference type="PROSITE" id="PS50977">
    <property type="entry name" value="HTH_TETR_2"/>
    <property type="match status" value="1"/>
</dbReference>
<dbReference type="Gene3D" id="1.10.357.10">
    <property type="entry name" value="Tetracycline Repressor, domain 2"/>
    <property type="match status" value="1"/>
</dbReference>
<dbReference type="PANTHER" id="PTHR43479:SF7">
    <property type="entry name" value="TETR-FAMILY TRANSCRIPTIONAL REGULATOR"/>
    <property type="match status" value="1"/>
</dbReference>
<feature type="DNA-binding region" description="H-T-H motif" evidence="2">
    <location>
        <begin position="49"/>
        <end position="68"/>
    </location>
</feature>
<proteinExistence type="predicted"/>
<dbReference type="InterPro" id="IPR001647">
    <property type="entry name" value="HTH_TetR"/>
</dbReference>
<dbReference type="GO" id="GO:0003677">
    <property type="term" value="F:DNA binding"/>
    <property type="evidence" value="ECO:0007669"/>
    <property type="project" value="UniProtKB-UniRule"/>
</dbReference>
<evidence type="ECO:0000256" key="2">
    <source>
        <dbReference type="PROSITE-ProRule" id="PRU00335"/>
    </source>
</evidence>
<dbReference type="PANTHER" id="PTHR43479">
    <property type="entry name" value="ACREF/ENVCD OPERON REPRESSOR-RELATED"/>
    <property type="match status" value="1"/>
</dbReference>
<dbReference type="AlphaFoldDB" id="W0FPW0"/>
<protein>
    <submittedName>
        <fullName evidence="4">Transcriptional regulator</fullName>
    </submittedName>
</protein>
<evidence type="ECO:0000256" key="1">
    <source>
        <dbReference type="ARBA" id="ARBA00023125"/>
    </source>
</evidence>
<dbReference type="EMBL" id="KC246808">
    <property type="protein sequence ID" value="AHF24847.1"/>
    <property type="molecule type" value="Genomic_DNA"/>
</dbReference>
<accession>W0FPW0</accession>
<dbReference type="Pfam" id="PF14278">
    <property type="entry name" value="TetR_C_8"/>
    <property type="match status" value="1"/>
</dbReference>